<dbReference type="OrthoDB" id="436461at2"/>
<evidence type="ECO:0000259" key="1">
    <source>
        <dbReference type="Pfam" id="PF10593"/>
    </source>
</evidence>
<dbReference type="EMBL" id="CP024969">
    <property type="protein sequence ID" value="ATZ21531.1"/>
    <property type="molecule type" value="Genomic_DNA"/>
</dbReference>
<dbReference type="AlphaFoldDB" id="A0A2K8P451"/>
<feature type="domain" description="Putative endonuclease Z1" evidence="1">
    <location>
        <begin position="283"/>
        <end position="495"/>
    </location>
</feature>
<organism evidence="2 3">
    <name type="scientific">Mesoplasma tabanidae</name>
    <dbReference type="NCBI Taxonomy" id="219745"/>
    <lineage>
        <taxon>Bacteria</taxon>
        <taxon>Bacillati</taxon>
        <taxon>Mycoplasmatota</taxon>
        <taxon>Mollicutes</taxon>
        <taxon>Entomoplasmatales</taxon>
        <taxon>Entomoplasmataceae</taxon>
        <taxon>Mesoplasma</taxon>
    </lineage>
</organism>
<proteinExistence type="predicted"/>
<name>A0A2K8P451_9MOLU</name>
<dbReference type="KEGG" id="mtab:MTABA_v1c03280"/>
<gene>
    <name evidence="2" type="ORF">MTABA_v1c03280</name>
</gene>
<dbReference type="Proteomes" id="UP000232223">
    <property type="component" value="Chromosome"/>
</dbReference>
<sequence>MESIYKENFIKKYINKIGDESVNNILESAEKILDMVNNSNKRKGLLIGKVQSGKTSNFLGIMSLALSQDYKYIFLIGGKDEQLRNQNTDRIKELFGNLKSERGLKTKLVNIYNSSSLNEENELNEIKIKMNSNKPLIFSVLKETKNLENFSKFIRDEIPCDEKILVIDDEGDQGSLDNNKTKKNNSKKTRWNNIISQTLKSRSNILFLTVTGTPYANMLIPADEDLSPDFFQSTKTGKGYMGLDFFHNSEDVNNVLEIISETEKDVFKIDSEDTLGDIYNTKLAEAISYYINASIKLINDDSENFQKTEMLVHAERKKSDHQHILNLINKLKNDVLNESSEDFNSYSYTYFLDFINKGYKKIYGTEYLWESDKGEYTEIFKEALQELSIIANNSSDYGKNLEEIKNNNSCLSIIVGADLLERGITIENLLTVYFSRFAKSTNNADTTLQRARWFGYRQKIKHLIKVYLTEEIADAFFALKCLEDNLWEWIEEVELKENVNFKEELNDLKINLPFNNDKKHKTTLIPTRKTVAFVQKDNISRNLSQKKYIDREISSFEYSYIDKINDEGSLEIYGTENKMTLWYKNWEDFKKENIYIYLLKNLDISEKDLQRFENFENLSVKIVLMNNFKDKNYRTVYSDGKIQLEGTGSDISLEKIKANKNLFKTKYLGDRNVKFYPSNNGKIVIQIYCYNFKLNKFLNSEEELNKKSIGYSIYVPSEASTVFSRQNTN</sequence>
<evidence type="ECO:0000313" key="3">
    <source>
        <dbReference type="Proteomes" id="UP000232223"/>
    </source>
</evidence>
<protein>
    <recommendedName>
        <fullName evidence="1">Putative endonuclease Z1 domain-containing protein</fullName>
    </recommendedName>
</protein>
<dbReference type="InterPro" id="IPR018310">
    <property type="entry name" value="Put_endonuclease_Z1-dom"/>
</dbReference>
<keyword evidence="3" id="KW-1185">Reference proteome</keyword>
<reference evidence="2 3" key="1">
    <citation type="submission" date="2017-11" db="EMBL/GenBank/DDBJ databases">
        <title>Genome sequence of Mesoplasma tabanidae BARC 857 (ATCC 49584).</title>
        <authorList>
            <person name="Lo W.-S."/>
            <person name="Kuo C.-H."/>
        </authorList>
    </citation>
    <scope>NUCLEOTIDE SEQUENCE [LARGE SCALE GENOMIC DNA]</scope>
    <source>
        <strain evidence="2 3">BARC 857</strain>
    </source>
</reference>
<evidence type="ECO:0000313" key="2">
    <source>
        <dbReference type="EMBL" id="ATZ21531.1"/>
    </source>
</evidence>
<accession>A0A2K8P451</accession>
<dbReference type="RefSeq" id="WP_100679472.1">
    <property type="nucleotide sequence ID" value="NZ_CP024969.1"/>
</dbReference>
<dbReference type="Pfam" id="PF10593">
    <property type="entry name" value="Z1"/>
    <property type="match status" value="1"/>
</dbReference>